<dbReference type="Gene3D" id="3.90.550.10">
    <property type="entry name" value="Spore Coat Polysaccharide Biosynthesis Protein SpsA, Chain A"/>
    <property type="match status" value="1"/>
</dbReference>
<evidence type="ECO:0000256" key="8">
    <source>
        <dbReference type="ARBA" id="ARBA00022679"/>
    </source>
</evidence>
<comment type="pathway">
    <text evidence="2">Glycan metabolism; osmoregulated periplasmic glucan (OPG) biosynthesis.</text>
</comment>
<evidence type="ECO:0000313" key="13">
    <source>
        <dbReference type="EMBL" id="SVB05256.1"/>
    </source>
</evidence>
<comment type="similarity">
    <text evidence="3">Belongs to the glycosyltransferase 2 family. OpgH subfamily.</text>
</comment>
<dbReference type="NCBIfam" id="NF003962">
    <property type="entry name" value="PRK05454.2-5"/>
    <property type="match status" value="1"/>
</dbReference>
<keyword evidence="11" id="KW-0472">Membrane</keyword>
<evidence type="ECO:0000256" key="4">
    <source>
        <dbReference type="ARBA" id="ARBA00020585"/>
    </source>
</evidence>
<evidence type="ECO:0000256" key="7">
    <source>
        <dbReference type="ARBA" id="ARBA00022676"/>
    </source>
</evidence>
<dbReference type="PANTHER" id="PTHR43867">
    <property type="entry name" value="CELLULOSE SYNTHASE CATALYTIC SUBUNIT A [UDP-FORMING]"/>
    <property type="match status" value="1"/>
</dbReference>
<keyword evidence="8" id="KW-0808">Transferase</keyword>
<evidence type="ECO:0000256" key="6">
    <source>
        <dbReference type="ARBA" id="ARBA00022519"/>
    </source>
</evidence>
<evidence type="ECO:0000256" key="10">
    <source>
        <dbReference type="ARBA" id="ARBA00022989"/>
    </source>
</evidence>
<dbReference type="PANTHER" id="PTHR43867:SF5">
    <property type="entry name" value="GLUCANS BIOSYNTHESIS GLUCOSYLTRANSFERASE H"/>
    <property type="match status" value="1"/>
</dbReference>
<feature type="domain" description="Glycosyltransferase 2-like" evidence="12">
    <location>
        <begin position="175"/>
        <end position="325"/>
    </location>
</feature>
<keyword evidence="7" id="KW-0328">Glycosyltransferase</keyword>
<dbReference type="EMBL" id="UINC01026924">
    <property type="protein sequence ID" value="SVB05256.1"/>
    <property type="molecule type" value="Genomic_DNA"/>
</dbReference>
<dbReference type="NCBIfam" id="NF003958">
    <property type="entry name" value="PRK05454.2-1"/>
    <property type="match status" value="1"/>
</dbReference>
<evidence type="ECO:0000256" key="2">
    <source>
        <dbReference type="ARBA" id="ARBA00005001"/>
    </source>
</evidence>
<protein>
    <recommendedName>
        <fullName evidence="4">Glucans biosynthesis glucosyltransferase H</fullName>
    </recommendedName>
</protein>
<dbReference type="GO" id="GO:0005886">
    <property type="term" value="C:plasma membrane"/>
    <property type="evidence" value="ECO:0007669"/>
    <property type="project" value="UniProtKB-SubCell"/>
</dbReference>
<dbReference type="InterPro" id="IPR050321">
    <property type="entry name" value="Glycosyltr_2/OpgH_subfam"/>
</dbReference>
<evidence type="ECO:0000256" key="11">
    <source>
        <dbReference type="ARBA" id="ARBA00023136"/>
    </source>
</evidence>
<comment type="subcellular location">
    <subcellularLocation>
        <location evidence="1">Cell inner membrane</location>
        <topology evidence="1">Multi-pass membrane protein</topology>
    </subcellularLocation>
</comment>
<evidence type="ECO:0000256" key="1">
    <source>
        <dbReference type="ARBA" id="ARBA00004429"/>
    </source>
</evidence>
<evidence type="ECO:0000259" key="12">
    <source>
        <dbReference type="Pfam" id="PF13632"/>
    </source>
</evidence>
<dbReference type="GO" id="GO:0016758">
    <property type="term" value="F:hexosyltransferase activity"/>
    <property type="evidence" value="ECO:0007669"/>
    <property type="project" value="TreeGrafter"/>
</dbReference>
<dbReference type="AlphaFoldDB" id="A0A382AUP2"/>
<accession>A0A382AUP2</accession>
<evidence type="ECO:0000256" key="9">
    <source>
        <dbReference type="ARBA" id="ARBA00022692"/>
    </source>
</evidence>
<feature type="non-terminal residue" evidence="13">
    <location>
        <position position="325"/>
    </location>
</feature>
<organism evidence="13">
    <name type="scientific">marine metagenome</name>
    <dbReference type="NCBI Taxonomy" id="408172"/>
    <lineage>
        <taxon>unclassified sequences</taxon>
        <taxon>metagenomes</taxon>
        <taxon>ecological metagenomes</taxon>
    </lineage>
</organism>
<keyword evidence="5" id="KW-1003">Cell membrane</keyword>
<gene>
    <name evidence="13" type="ORF">METZ01_LOCUS158110</name>
</gene>
<evidence type="ECO:0000256" key="5">
    <source>
        <dbReference type="ARBA" id="ARBA00022475"/>
    </source>
</evidence>
<dbReference type="InterPro" id="IPR001173">
    <property type="entry name" value="Glyco_trans_2-like"/>
</dbReference>
<dbReference type="SUPFAM" id="SSF53448">
    <property type="entry name" value="Nucleotide-diphospho-sugar transferases"/>
    <property type="match status" value="1"/>
</dbReference>
<sequence length="325" mass="35689">MTLLGSLMMFDIVRAGGVTSLEIGIIGLFVPTFGWISLTLWNAVAGFTLQIAHLDPVSLQRSGMRALSDAPISSSTALVMPAHNEDPVRLMDGLAAVIHSLEDTGHTEHFDVHLLSDTTDTELALIEEGAFKDLRERVPRPGRLHYRRRTCNTERKAGNIADFCDKSGSGYDFMVVLDADSVMSGPTLVTLVREMEANPRAGLIQTVPIPSGQNTFFGRIIQFAGALYGPMFATGQAFWMADTANYWGHNAILRVQPFVDHARLPTLPGKPPLGGRILSHDFVEAALLRRAGWLTYLLPDLGGSYEEVPTNVLDYAKRDRRWAQG</sequence>
<keyword evidence="9" id="KW-0812">Transmembrane</keyword>
<keyword evidence="10" id="KW-1133">Transmembrane helix</keyword>
<name>A0A382AUP2_9ZZZZ</name>
<dbReference type="CDD" id="cd04191">
    <property type="entry name" value="Glucan_BSP_MdoH"/>
    <property type="match status" value="1"/>
</dbReference>
<dbReference type="Pfam" id="PF13632">
    <property type="entry name" value="Glyco_trans_2_3"/>
    <property type="match status" value="1"/>
</dbReference>
<dbReference type="InterPro" id="IPR029044">
    <property type="entry name" value="Nucleotide-diphossugar_trans"/>
</dbReference>
<reference evidence="13" key="1">
    <citation type="submission" date="2018-05" db="EMBL/GenBank/DDBJ databases">
        <authorList>
            <person name="Lanie J.A."/>
            <person name="Ng W.-L."/>
            <person name="Kazmierczak K.M."/>
            <person name="Andrzejewski T.M."/>
            <person name="Davidsen T.M."/>
            <person name="Wayne K.J."/>
            <person name="Tettelin H."/>
            <person name="Glass J.I."/>
            <person name="Rusch D."/>
            <person name="Podicherti R."/>
            <person name="Tsui H.-C.T."/>
            <person name="Winkler M.E."/>
        </authorList>
    </citation>
    <scope>NUCLEOTIDE SEQUENCE</scope>
</reference>
<keyword evidence="6" id="KW-0997">Cell inner membrane</keyword>
<evidence type="ECO:0000256" key="3">
    <source>
        <dbReference type="ARBA" id="ARBA00009337"/>
    </source>
</evidence>
<proteinExistence type="inferred from homology"/>